<dbReference type="AlphaFoldDB" id="A0A139WKA4"/>
<evidence type="ECO:0000256" key="1">
    <source>
        <dbReference type="SAM" id="SignalP"/>
    </source>
</evidence>
<reference evidence="2 3" key="2">
    <citation type="journal article" date="2010" name="Nucleic Acids Res.">
        <title>BeetleBase in 2010: revisions to provide comprehensive genomic information for Tribolium castaneum.</title>
        <authorList>
            <person name="Kim H.S."/>
            <person name="Murphy T."/>
            <person name="Xia J."/>
            <person name="Caragea D."/>
            <person name="Park Y."/>
            <person name="Beeman R.W."/>
            <person name="Lorenzen M.D."/>
            <person name="Butcher S."/>
            <person name="Manak J.R."/>
            <person name="Brown S.J."/>
        </authorList>
    </citation>
    <scope>GENOME REANNOTATION</scope>
    <source>
        <strain evidence="2 3">Georgia GA2</strain>
    </source>
</reference>
<keyword evidence="3" id="KW-1185">Reference proteome</keyword>
<reference evidence="2 3" key="1">
    <citation type="journal article" date="2008" name="Nature">
        <title>The genome of the model beetle and pest Tribolium castaneum.</title>
        <authorList>
            <consortium name="Tribolium Genome Sequencing Consortium"/>
            <person name="Richards S."/>
            <person name="Gibbs R.A."/>
            <person name="Weinstock G.M."/>
            <person name="Brown S.J."/>
            <person name="Denell R."/>
            <person name="Beeman R.W."/>
            <person name="Gibbs R."/>
            <person name="Beeman R.W."/>
            <person name="Brown S.J."/>
            <person name="Bucher G."/>
            <person name="Friedrich M."/>
            <person name="Grimmelikhuijzen C.J."/>
            <person name="Klingler M."/>
            <person name="Lorenzen M."/>
            <person name="Richards S."/>
            <person name="Roth S."/>
            <person name="Schroder R."/>
            <person name="Tautz D."/>
            <person name="Zdobnov E.M."/>
            <person name="Muzny D."/>
            <person name="Gibbs R.A."/>
            <person name="Weinstock G.M."/>
            <person name="Attaway T."/>
            <person name="Bell S."/>
            <person name="Buhay C.J."/>
            <person name="Chandrabose M.N."/>
            <person name="Chavez D."/>
            <person name="Clerk-Blankenburg K.P."/>
            <person name="Cree A."/>
            <person name="Dao M."/>
            <person name="Davis C."/>
            <person name="Chacko J."/>
            <person name="Dinh H."/>
            <person name="Dugan-Rocha S."/>
            <person name="Fowler G."/>
            <person name="Garner T.T."/>
            <person name="Garnes J."/>
            <person name="Gnirke A."/>
            <person name="Hawes A."/>
            <person name="Hernandez J."/>
            <person name="Hines S."/>
            <person name="Holder M."/>
            <person name="Hume J."/>
            <person name="Jhangiani S.N."/>
            <person name="Joshi V."/>
            <person name="Khan Z.M."/>
            <person name="Jackson L."/>
            <person name="Kovar C."/>
            <person name="Kowis A."/>
            <person name="Lee S."/>
            <person name="Lewis L.R."/>
            <person name="Margolis J."/>
            <person name="Morgan M."/>
            <person name="Nazareth L.V."/>
            <person name="Nguyen N."/>
            <person name="Okwuonu G."/>
            <person name="Parker D."/>
            <person name="Richards S."/>
            <person name="Ruiz S.J."/>
            <person name="Santibanez J."/>
            <person name="Savard J."/>
            <person name="Scherer S.E."/>
            <person name="Schneider B."/>
            <person name="Sodergren E."/>
            <person name="Tautz D."/>
            <person name="Vattahil S."/>
            <person name="Villasana D."/>
            <person name="White C.S."/>
            <person name="Wright R."/>
            <person name="Park Y."/>
            <person name="Beeman R.W."/>
            <person name="Lord J."/>
            <person name="Oppert B."/>
            <person name="Lorenzen M."/>
            <person name="Brown S."/>
            <person name="Wang L."/>
            <person name="Savard J."/>
            <person name="Tautz D."/>
            <person name="Richards S."/>
            <person name="Weinstock G."/>
            <person name="Gibbs R.A."/>
            <person name="Liu Y."/>
            <person name="Worley K."/>
            <person name="Weinstock G."/>
            <person name="Elsik C.G."/>
            <person name="Reese J.T."/>
            <person name="Elhaik E."/>
            <person name="Landan G."/>
            <person name="Graur D."/>
            <person name="Arensburger P."/>
            <person name="Atkinson P."/>
            <person name="Beeman R.W."/>
            <person name="Beidler J."/>
            <person name="Brown S.J."/>
            <person name="Demuth J.P."/>
            <person name="Drury D.W."/>
            <person name="Du Y.Z."/>
            <person name="Fujiwara H."/>
            <person name="Lorenzen M."/>
            <person name="Maselli V."/>
            <person name="Osanai M."/>
            <person name="Park Y."/>
            <person name="Robertson H.M."/>
            <person name="Tu Z."/>
            <person name="Wang J.J."/>
            <person name="Wang S."/>
            <person name="Richards S."/>
            <person name="Song H."/>
            <person name="Zhang L."/>
            <person name="Sodergren E."/>
            <person name="Werner D."/>
            <person name="Stanke M."/>
            <person name="Morgenstern B."/>
            <person name="Solovyev V."/>
            <person name="Kosarev P."/>
            <person name="Brown G."/>
            <person name="Chen H.C."/>
            <person name="Ermolaeva O."/>
            <person name="Hlavina W."/>
            <person name="Kapustin Y."/>
            <person name="Kiryutin B."/>
            <person name="Kitts P."/>
            <person name="Maglott D."/>
            <person name="Pruitt K."/>
            <person name="Sapojnikov V."/>
            <person name="Souvorov A."/>
            <person name="Mackey A.J."/>
            <person name="Waterhouse R.M."/>
            <person name="Wyder S."/>
            <person name="Zdobnov E.M."/>
            <person name="Zdobnov E.M."/>
            <person name="Wyder S."/>
            <person name="Kriventseva E.V."/>
            <person name="Kadowaki T."/>
            <person name="Bork P."/>
            <person name="Aranda M."/>
            <person name="Bao R."/>
            <person name="Beermann A."/>
            <person name="Berns N."/>
            <person name="Bolognesi R."/>
            <person name="Bonneton F."/>
            <person name="Bopp D."/>
            <person name="Brown S.J."/>
            <person name="Bucher G."/>
            <person name="Butts T."/>
            <person name="Chaumot A."/>
            <person name="Denell R.E."/>
            <person name="Ferrier D.E."/>
            <person name="Friedrich M."/>
            <person name="Gordon C.M."/>
            <person name="Jindra M."/>
            <person name="Klingler M."/>
            <person name="Lan Q."/>
            <person name="Lattorff H.M."/>
            <person name="Laudet V."/>
            <person name="von Levetsow C."/>
            <person name="Liu Z."/>
            <person name="Lutz R."/>
            <person name="Lynch J.A."/>
            <person name="da Fonseca R.N."/>
            <person name="Posnien N."/>
            <person name="Reuter R."/>
            <person name="Roth S."/>
            <person name="Savard J."/>
            <person name="Schinko J.B."/>
            <person name="Schmitt C."/>
            <person name="Schoppmeier M."/>
            <person name="Schroder R."/>
            <person name="Shippy T.D."/>
            <person name="Simonnet F."/>
            <person name="Marques-Souza H."/>
            <person name="Tautz D."/>
            <person name="Tomoyasu Y."/>
            <person name="Trauner J."/>
            <person name="Van der Zee M."/>
            <person name="Vervoort M."/>
            <person name="Wittkopp N."/>
            <person name="Wimmer E.A."/>
            <person name="Yang X."/>
            <person name="Jones A.K."/>
            <person name="Sattelle D.B."/>
            <person name="Ebert P.R."/>
            <person name="Nelson D."/>
            <person name="Scott J.G."/>
            <person name="Beeman R.W."/>
            <person name="Muthukrishnan S."/>
            <person name="Kramer K.J."/>
            <person name="Arakane Y."/>
            <person name="Beeman R.W."/>
            <person name="Zhu Q."/>
            <person name="Hogenkamp D."/>
            <person name="Dixit R."/>
            <person name="Oppert B."/>
            <person name="Jiang H."/>
            <person name="Zou Z."/>
            <person name="Marshall J."/>
            <person name="Elpidina E."/>
            <person name="Vinokurov K."/>
            <person name="Oppert C."/>
            <person name="Zou Z."/>
            <person name="Evans J."/>
            <person name="Lu Z."/>
            <person name="Zhao P."/>
            <person name="Sumathipala N."/>
            <person name="Altincicek B."/>
            <person name="Vilcinskas A."/>
            <person name="Williams M."/>
            <person name="Hultmark D."/>
            <person name="Hetru C."/>
            <person name="Jiang H."/>
            <person name="Grimmelikhuijzen C.J."/>
            <person name="Hauser F."/>
            <person name="Cazzamali G."/>
            <person name="Williamson M."/>
            <person name="Park Y."/>
            <person name="Li B."/>
            <person name="Tanaka Y."/>
            <person name="Predel R."/>
            <person name="Neupert S."/>
            <person name="Schachtner J."/>
            <person name="Verleyen P."/>
            <person name="Raible F."/>
            <person name="Bork P."/>
            <person name="Friedrich M."/>
            <person name="Walden K.K."/>
            <person name="Robertson H.M."/>
            <person name="Angeli S."/>
            <person name="Foret S."/>
            <person name="Bucher G."/>
            <person name="Schuetz S."/>
            <person name="Maleszka R."/>
            <person name="Wimmer E.A."/>
            <person name="Beeman R.W."/>
            <person name="Lorenzen M."/>
            <person name="Tomoyasu Y."/>
            <person name="Miller S.C."/>
            <person name="Grossmann D."/>
            <person name="Bucher G."/>
        </authorList>
    </citation>
    <scope>NUCLEOTIDE SEQUENCE [LARGE SCALE GENOMIC DNA]</scope>
    <source>
        <strain evidence="2 3">Georgia GA2</strain>
    </source>
</reference>
<dbReference type="eggNOG" id="KOG1286">
    <property type="taxonomic scope" value="Eukaryota"/>
</dbReference>
<organism evidence="2 3">
    <name type="scientific">Tribolium castaneum</name>
    <name type="common">Red flour beetle</name>
    <dbReference type="NCBI Taxonomy" id="7070"/>
    <lineage>
        <taxon>Eukaryota</taxon>
        <taxon>Metazoa</taxon>
        <taxon>Ecdysozoa</taxon>
        <taxon>Arthropoda</taxon>
        <taxon>Hexapoda</taxon>
        <taxon>Insecta</taxon>
        <taxon>Pterygota</taxon>
        <taxon>Neoptera</taxon>
        <taxon>Endopterygota</taxon>
        <taxon>Coleoptera</taxon>
        <taxon>Polyphaga</taxon>
        <taxon>Cucujiformia</taxon>
        <taxon>Tenebrionidae</taxon>
        <taxon>Tenebrionidae incertae sedis</taxon>
        <taxon>Tribolium</taxon>
    </lineage>
</organism>
<feature type="chain" id="PRO_5007300075" evidence="1">
    <location>
        <begin position="18"/>
        <end position="99"/>
    </location>
</feature>
<accession>A0A139WKA4</accession>
<evidence type="ECO:0000313" key="2">
    <source>
        <dbReference type="EMBL" id="KYB28334.1"/>
    </source>
</evidence>
<dbReference type="OrthoDB" id="7674957at2759"/>
<proteinExistence type="predicted"/>
<feature type="signal peptide" evidence="1">
    <location>
        <begin position="1"/>
        <end position="17"/>
    </location>
</feature>
<dbReference type="KEGG" id="tca:103312486"/>
<name>A0A139WKA4_TRICA</name>
<keyword evidence="1" id="KW-0732">Signal</keyword>
<evidence type="ECO:0000313" key="3">
    <source>
        <dbReference type="Proteomes" id="UP000007266"/>
    </source>
</evidence>
<sequence length="99" mass="11333">MRLLVVSLALIFPFSVAQFSELNDLEHEDVQKAAVVEDSLPPHLKNPFYQDPRIRAALAKNSWFGPGERPVKARDSHRIPRKEIFTVLNHAGFLPQQQF</sequence>
<gene>
    <name evidence="2" type="primary">AUGUSTUS-3.0.2_32629</name>
    <name evidence="2" type="ORF">TcasGA2_TC032629</name>
</gene>
<dbReference type="EMBL" id="KQ971330">
    <property type="protein sequence ID" value="KYB28334.1"/>
    <property type="molecule type" value="Genomic_DNA"/>
</dbReference>
<dbReference type="Proteomes" id="UP000007266">
    <property type="component" value="Linkage group 3"/>
</dbReference>
<protein>
    <submittedName>
        <fullName evidence="2">Uncharacterized protein</fullName>
    </submittedName>
</protein>
<dbReference type="InParanoid" id="A0A139WKA4"/>